<comment type="caution">
    <text evidence="2">The sequence shown here is derived from an EMBL/GenBank/DDBJ whole genome shotgun (WGS) entry which is preliminary data.</text>
</comment>
<sequence length="303" mass="34736">MCYCLTPTRYLWSGYETYAAGSRPLQILAPILRRWDRIAGSRPDYYLAISNRVKERIKKYYGREVEQVIYPPVDIEKFSIFNFQFSKKKDNDYFLVVSRLVQYKRIDIIVEAFNALGWKLVIIGDGTERQKLQRMAQPNIQFITRHLTDAELVGYYQSCRALVVAADEDFGIAAVEAQAAGVPVIAFRASGIAEIVRHGSTGILYDMQTSGALASALEKFAEMRISSQTCRDNAERFSQVKFINLRINPHCSWPQRAYFLTFPGMMSMWLQGNPMSLLYRSSWISCLPITWWESRKCATSAPP</sequence>
<dbReference type="PANTHER" id="PTHR45947:SF3">
    <property type="entry name" value="SULFOQUINOVOSYL TRANSFERASE SQD2"/>
    <property type="match status" value="1"/>
</dbReference>
<name>A0A0G1W570_9BACT</name>
<dbReference type="InterPro" id="IPR001296">
    <property type="entry name" value="Glyco_trans_1"/>
</dbReference>
<proteinExistence type="predicted"/>
<accession>A0A0G1W570</accession>
<dbReference type="GO" id="GO:0016757">
    <property type="term" value="F:glycosyltransferase activity"/>
    <property type="evidence" value="ECO:0007669"/>
    <property type="project" value="InterPro"/>
</dbReference>
<reference evidence="2 3" key="1">
    <citation type="journal article" date="2015" name="Nature">
        <title>rRNA introns, odd ribosomes, and small enigmatic genomes across a large radiation of phyla.</title>
        <authorList>
            <person name="Brown C.T."/>
            <person name="Hug L.A."/>
            <person name="Thomas B.C."/>
            <person name="Sharon I."/>
            <person name="Castelle C.J."/>
            <person name="Singh A."/>
            <person name="Wilkins M.J."/>
            <person name="Williams K.H."/>
            <person name="Banfield J.F."/>
        </authorList>
    </citation>
    <scope>NUCLEOTIDE SEQUENCE [LARGE SCALE GENOMIC DNA]</scope>
</reference>
<dbReference type="SUPFAM" id="SSF53756">
    <property type="entry name" value="UDP-Glycosyltransferase/glycogen phosphorylase"/>
    <property type="match status" value="1"/>
</dbReference>
<dbReference type="InterPro" id="IPR050194">
    <property type="entry name" value="Glycosyltransferase_grp1"/>
</dbReference>
<evidence type="ECO:0000313" key="2">
    <source>
        <dbReference type="EMBL" id="KKU85543.1"/>
    </source>
</evidence>
<gene>
    <name evidence="2" type="ORF">UY16_C0076G0004</name>
</gene>
<dbReference type="Gene3D" id="3.40.50.2000">
    <property type="entry name" value="Glycogen Phosphorylase B"/>
    <property type="match status" value="2"/>
</dbReference>
<dbReference type="Proteomes" id="UP000034739">
    <property type="component" value="Unassembled WGS sequence"/>
</dbReference>
<dbReference type="AlphaFoldDB" id="A0A0G1W570"/>
<evidence type="ECO:0000313" key="3">
    <source>
        <dbReference type="Proteomes" id="UP000034739"/>
    </source>
</evidence>
<feature type="domain" description="Glycosyl transferase family 1" evidence="1">
    <location>
        <begin position="83"/>
        <end position="236"/>
    </location>
</feature>
<organism evidence="2 3">
    <name type="scientific">Candidatus Gottesmanbacteria bacterium GW2011_GWA2_47_9</name>
    <dbReference type="NCBI Taxonomy" id="1618445"/>
    <lineage>
        <taxon>Bacteria</taxon>
        <taxon>Candidatus Gottesmaniibacteriota</taxon>
    </lineage>
</organism>
<dbReference type="PANTHER" id="PTHR45947">
    <property type="entry name" value="SULFOQUINOVOSYL TRANSFERASE SQD2"/>
    <property type="match status" value="1"/>
</dbReference>
<protein>
    <submittedName>
        <fullName evidence="2">Glycosyl transferase group 1</fullName>
    </submittedName>
</protein>
<keyword evidence="2" id="KW-0808">Transferase</keyword>
<evidence type="ECO:0000259" key="1">
    <source>
        <dbReference type="Pfam" id="PF00534"/>
    </source>
</evidence>
<dbReference type="EMBL" id="LCOY01000076">
    <property type="protein sequence ID" value="KKU85543.1"/>
    <property type="molecule type" value="Genomic_DNA"/>
</dbReference>
<dbReference type="Pfam" id="PF00534">
    <property type="entry name" value="Glycos_transf_1"/>
    <property type="match status" value="1"/>
</dbReference>